<dbReference type="GO" id="GO:0016758">
    <property type="term" value="F:hexosyltransferase activity"/>
    <property type="evidence" value="ECO:0007669"/>
    <property type="project" value="UniProtKB-ARBA"/>
</dbReference>
<reference evidence="2 3" key="1">
    <citation type="submission" date="2017-02" db="EMBL/GenBank/DDBJ databases">
        <authorList>
            <person name="Peterson S.W."/>
        </authorList>
    </citation>
    <scope>NUCLEOTIDE SEQUENCE [LARGE SCALE GENOMIC DNA]</scope>
    <source>
        <strain evidence="2 3">ATCC 43854</strain>
    </source>
</reference>
<accession>A0A1T4K2G2</accession>
<dbReference type="PANTHER" id="PTHR22916">
    <property type="entry name" value="GLYCOSYLTRANSFERASE"/>
    <property type="match status" value="1"/>
</dbReference>
<feature type="domain" description="Glycosyltransferase 2-like" evidence="1">
    <location>
        <begin position="5"/>
        <end position="158"/>
    </location>
</feature>
<evidence type="ECO:0000313" key="2">
    <source>
        <dbReference type="EMBL" id="SJZ36650.1"/>
    </source>
</evidence>
<keyword evidence="2" id="KW-0808">Transferase</keyword>
<sequence length="305" mass="35631">MSKITVIVPIHHVSGSFLDQCLSSLCLQTFKDFEAILVLNDATSKEQTISQNFCDKDPRFKLFKIDIADVSTARNVGLEYAQGKYIIFLDCDDWFSEDALQKLYNLMETSLAEIGIANTQKIWDNEKKQILFKFYDHEEDVLLKRIPNVAVWGFIFKKDIIKNKHIRFQEGLKLSEDRVFLFEYYLYCKRIAFTNDVVYFYRQHNASVCNVLHTHEHAIQQIKAATALHEILAKSPEYSKKDIEHSDRILTRMGMVAYINSGTTKDGIKQLRDFFLTNISESNIIFYYCWYRAKISAFIGRLLHL</sequence>
<dbReference type="PANTHER" id="PTHR22916:SF3">
    <property type="entry name" value="UDP-GLCNAC:BETAGAL BETA-1,3-N-ACETYLGLUCOSAMINYLTRANSFERASE-LIKE PROTEIN 1"/>
    <property type="match status" value="1"/>
</dbReference>
<evidence type="ECO:0000259" key="1">
    <source>
        <dbReference type="Pfam" id="PF00535"/>
    </source>
</evidence>
<dbReference type="InterPro" id="IPR029044">
    <property type="entry name" value="Nucleotide-diphossugar_trans"/>
</dbReference>
<dbReference type="CDD" id="cd00761">
    <property type="entry name" value="Glyco_tranf_GTA_type"/>
    <property type="match status" value="1"/>
</dbReference>
<name>A0A1T4K2G2_9BACT</name>
<dbReference type="EMBL" id="FUWU01000003">
    <property type="protein sequence ID" value="SJZ36650.1"/>
    <property type="molecule type" value="Genomic_DNA"/>
</dbReference>
<dbReference type="Pfam" id="PF00535">
    <property type="entry name" value="Glycos_transf_2"/>
    <property type="match status" value="1"/>
</dbReference>
<dbReference type="AlphaFoldDB" id="A0A1T4K2G2"/>
<dbReference type="InterPro" id="IPR001173">
    <property type="entry name" value="Glyco_trans_2-like"/>
</dbReference>
<dbReference type="SUPFAM" id="SSF53448">
    <property type="entry name" value="Nucleotide-diphospho-sugar transferases"/>
    <property type="match status" value="1"/>
</dbReference>
<dbReference type="STRING" id="28122.SAMN02745108_00255"/>
<dbReference type="Proteomes" id="UP000190449">
    <property type="component" value="Unassembled WGS sequence"/>
</dbReference>
<evidence type="ECO:0000313" key="3">
    <source>
        <dbReference type="Proteomes" id="UP000190449"/>
    </source>
</evidence>
<dbReference type="RefSeq" id="WP_078775441.1">
    <property type="nucleotide sequence ID" value="NZ_FUWU01000003.1"/>
</dbReference>
<proteinExistence type="predicted"/>
<gene>
    <name evidence="2" type="ORF">SAMN02745108_00255</name>
</gene>
<dbReference type="Gene3D" id="3.90.550.10">
    <property type="entry name" value="Spore Coat Polysaccharide Biosynthesis Protein SpsA, Chain A"/>
    <property type="match status" value="1"/>
</dbReference>
<organism evidence="2 3">
    <name type="scientific">Fibrobacter intestinalis</name>
    <dbReference type="NCBI Taxonomy" id="28122"/>
    <lineage>
        <taxon>Bacteria</taxon>
        <taxon>Pseudomonadati</taxon>
        <taxon>Fibrobacterota</taxon>
        <taxon>Fibrobacteria</taxon>
        <taxon>Fibrobacterales</taxon>
        <taxon>Fibrobacteraceae</taxon>
        <taxon>Fibrobacter</taxon>
    </lineage>
</organism>
<protein>
    <submittedName>
        <fullName evidence="2">Glycosyl transferase family 2</fullName>
    </submittedName>
</protein>